<evidence type="ECO:0000256" key="3">
    <source>
        <dbReference type="ARBA" id="ARBA00009045"/>
    </source>
</evidence>
<evidence type="ECO:0000256" key="5">
    <source>
        <dbReference type="ARBA" id="ARBA00022692"/>
    </source>
</evidence>
<dbReference type="AlphaFoldDB" id="F0V7H9"/>
<keyword evidence="4 10" id="KW-0645">Protease</keyword>
<dbReference type="InterPro" id="IPR022764">
    <property type="entry name" value="Peptidase_S54_rhomboid_dom"/>
</dbReference>
<dbReference type="OrthoDB" id="418595at2759"/>
<dbReference type="eggNOG" id="KOG2289">
    <property type="taxonomic scope" value="Eukaryota"/>
</dbReference>
<dbReference type="GO" id="GO:0004252">
    <property type="term" value="F:serine-type endopeptidase activity"/>
    <property type="evidence" value="ECO:0007669"/>
    <property type="project" value="InterPro"/>
</dbReference>
<feature type="compositionally biased region" description="Basic and acidic residues" evidence="11">
    <location>
        <begin position="223"/>
        <end position="238"/>
    </location>
</feature>
<feature type="compositionally biased region" description="Polar residues" evidence="11">
    <location>
        <begin position="91"/>
        <end position="109"/>
    </location>
</feature>
<evidence type="ECO:0000256" key="2">
    <source>
        <dbReference type="ARBA" id="ARBA00004141"/>
    </source>
</evidence>
<feature type="compositionally biased region" description="Basic and acidic residues" evidence="11">
    <location>
        <begin position="266"/>
        <end position="281"/>
    </location>
</feature>
<dbReference type="SUPFAM" id="SSF144091">
    <property type="entry name" value="Rhomboid-like"/>
    <property type="match status" value="1"/>
</dbReference>
<dbReference type="OMA" id="GPQEPKD"/>
<feature type="compositionally biased region" description="Low complexity" evidence="11">
    <location>
        <begin position="887"/>
        <end position="919"/>
    </location>
</feature>
<name>F0V7H9_NEOCL</name>
<evidence type="ECO:0000256" key="11">
    <source>
        <dbReference type="SAM" id="MobiDB-lite"/>
    </source>
</evidence>
<feature type="transmembrane region" description="Helical" evidence="10">
    <location>
        <begin position="616"/>
        <end position="636"/>
    </location>
</feature>
<feature type="region of interest" description="Disordered" evidence="11">
    <location>
        <begin position="416"/>
        <end position="436"/>
    </location>
</feature>
<evidence type="ECO:0000313" key="13">
    <source>
        <dbReference type="EMBL" id="CBZ49670.1"/>
    </source>
</evidence>
<evidence type="ECO:0000256" key="7">
    <source>
        <dbReference type="ARBA" id="ARBA00022825"/>
    </source>
</evidence>
<keyword evidence="5 10" id="KW-0812">Transmembrane</keyword>
<evidence type="ECO:0000256" key="6">
    <source>
        <dbReference type="ARBA" id="ARBA00022801"/>
    </source>
</evidence>
<comment type="subcellular location">
    <subcellularLocation>
        <location evidence="2 10">Membrane</location>
        <topology evidence="2 10">Multi-pass membrane protein</topology>
    </subcellularLocation>
</comment>
<accession>F0V7H9</accession>
<organism evidence="13 14">
    <name type="scientific">Neospora caninum (strain Liverpool)</name>
    <dbReference type="NCBI Taxonomy" id="572307"/>
    <lineage>
        <taxon>Eukaryota</taxon>
        <taxon>Sar</taxon>
        <taxon>Alveolata</taxon>
        <taxon>Apicomplexa</taxon>
        <taxon>Conoidasida</taxon>
        <taxon>Coccidia</taxon>
        <taxon>Eucoccidiorida</taxon>
        <taxon>Eimeriorina</taxon>
        <taxon>Sarcocystidae</taxon>
        <taxon>Neospora</taxon>
    </lineage>
</organism>
<dbReference type="EMBL" id="FR823380">
    <property type="protein sequence ID" value="CBZ49670.1"/>
    <property type="molecule type" value="Genomic_DNA"/>
</dbReference>
<evidence type="ECO:0000256" key="4">
    <source>
        <dbReference type="ARBA" id="ARBA00022670"/>
    </source>
</evidence>
<comment type="function">
    <text evidence="10">Serine protease involved in intramembrane proteolysis.</text>
</comment>
<gene>
    <name evidence="13" type="ORF">NCLIV_001580</name>
</gene>
<feature type="transmembrane region" description="Helical" evidence="10">
    <location>
        <begin position="732"/>
        <end position="755"/>
    </location>
</feature>
<evidence type="ECO:0000256" key="8">
    <source>
        <dbReference type="ARBA" id="ARBA00022989"/>
    </source>
</evidence>
<dbReference type="GeneID" id="13440543"/>
<keyword evidence="9 10" id="KW-0472">Membrane</keyword>
<feature type="transmembrane region" description="Helical" evidence="10">
    <location>
        <begin position="556"/>
        <end position="574"/>
    </location>
</feature>
<evidence type="ECO:0000256" key="9">
    <source>
        <dbReference type="ARBA" id="ARBA00023136"/>
    </source>
</evidence>
<dbReference type="VEuPathDB" id="ToxoDB:NCLIV_001580"/>
<comment type="similarity">
    <text evidence="3 10">Belongs to the peptidase S54 family.</text>
</comment>
<feature type="transmembrane region" description="Helical" evidence="10">
    <location>
        <begin position="337"/>
        <end position="359"/>
    </location>
</feature>
<dbReference type="InterPro" id="IPR035952">
    <property type="entry name" value="Rhomboid-like_sf"/>
</dbReference>
<feature type="transmembrane region" description="Helical" evidence="10">
    <location>
        <begin position="529"/>
        <end position="550"/>
    </location>
</feature>
<feature type="transmembrane region" description="Helical" evidence="10">
    <location>
        <begin position="586"/>
        <end position="610"/>
    </location>
</feature>
<keyword evidence="6 10" id="KW-0378">Hydrolase</keyword>
<proteinExistence type="inferred from homology"/>
<feature type="region of interest" description="Disordered" evidence="11">
    <location>
        <begin position="823"/>
        <end position="857"/>
    </location>
</feature>
<keyword evidence="7 10" id="KW-0720">Serine protease</keyword>
<keyword evidence="14" id="KW-1185">Reference proteome</keyword>
<feature type="domain" description="Peptidase S54 rhomboid" evidence="12">
    <location>
        <begin position="492"/>
        <end position="631"/>
    </location>
</feature>
<comment type="catalytic activity">
    <reaction evidence="1 10">
        <text>Cleaves type-1 transmembrane domains using a catalytic dyad composed of serine and histidine that are contributed by different transmembrane domains.</text>
        <dbReference type="EC" id="3.4.21.105"/>
    </reaction>
</comment>
<keyword evidence="8 10" id="KW-1133">Transmembrane helix</keyword>
<evidence type="ECO:0000259" key="12">
    <source>
        <dbReference type="Pfam" id="PF01694"/>
    </source>
</evidence>
<dbReference type="Proteomes" id="UP000007494">
    <property type="component" value="Chromosome Ia"/>
</dbReference>
<feature type="compositionally biased region" description="Polar residues" evidence="11">
    <location>
        <begin position="195"/>
        <end position="208"/>
    </location>
</feature>
<evidence type="ECO:0000256" key="1">
    <source>
        <dbReference type="ARBA" id="ARBA00000156"/>
    </source>
</evidence>
<dbReference type="Pfam" id="PF01694">
    <property type="entry name" value="Rhomboid"/>
    <property type="match status" value="1"/>
</dbReference>
<dbReference type="EC" id="3.4.21.105" evidence="10"/>
<dbReference type="RefSeq" id="XP_003879705.1">
    <property type="nucleotide sequence ID" value="XM_003879656.1"/>
</dbReference>
<dbReference type="GO" id="GO:0016020">
    <property type="term" value="C:membrane"/>
    <property type="evidence" value="ECO:0007669"/>
    <property type="project" value="UniProtKB-SubCell"/>
</dbReference>
<dbReference type="PANTHER" id="PTHR22936">
    <property type="entry name" value="RHOMBOID-RELATED"/>
    <property type="match status" value="1"/>
</dbReference>
<sequence>MARGGSLQIPSTGTDVGEASSPAGEDAVEAGRVRNEVERVEKRMVAREAQKEQAPPETRAAHVLAADAGKPSRISQTPSVDSRDAGAEVPTSASPPQGTSSRPSESNAPPASDSRPLRSSEAGPACRSSRGAHAHRPEGGSPAEKPSAERKRERRARQRVPRGAACEEADAPPESCIVQMQELNPRESHSREASAQKSQRSEGASSCSRLGERSAGRLADASGGDKDGPKDRRKDGLRQARALSADSTAVEDVRSREGPPASFLRGGEDKGADRGAEPERERKRRRLPSQTASSGSPPDAPESAGAEVASSWCDKWNKFYKRSFKEISHPFAERGSVNSMCGTMLVAFLTSGVLLFVFFQELVVNFTTFNGRCISPVLYPAYEAPLEERMPRIVSFGYGACEHNLGMSLYDRQGLQRQDAETENDSNEGGEWSPGPLQRRCASGTCAGDNGWPHHLVRRGNSQYFSAAFDSPNPRIFGAAGGLDTNKIRNYGEVFRVFWAMNLHGGRLHLANNIACQLHAFWILEPCWGFFRTLLLWLVGGVTGNLFSAVVDPCTVTIGSSGAFFGMLGALIPFSIEYWDHITSPAWFLFCVAILVTVAQLGSMIGLGGIDNNAHLGGLLGGLLFGLATIRSVHAFRPTCLYLDRLGPCDAFEFSYPFACTAGFTRWQGVTERMASSCLFGWMFPAEKRSILQEANRQRLLRDKRQRELGQTRFPKMTWKFRGHEGEWGVRLAATVGLVSLWVVLWLYLLVPAYYESLTTPPGNFSFSGYSGCHCCRVQPFPGDEQALPKYHTVRVNKGVFWCFSSAEAANVMCGRKSFLKPRESASPGGGSDANGGQLEIPELLPDQGRRRGDVEIAGEQDLTSRLDRLIRSVKNIYRRFSRKAPESASPPADSASPPADSASPPADSASPPADSASPGEKFGETPRLGDAAETRA</sequence>
<dbReference type="InterPro" id="IPR002610">
    <property type="entry name" value="Peptidase_S54_rhomboid-like"/>
</dbReference>
<feature type="region of interest" description="Disordered" evidence="11">
    <location>
        <begin position="1"/>
        <end position="306"/>
    </location>
</feature>
<reference evidence="14" key="1">
    <citation type="journal article" date="2012" name="PLoS Pathog.">
        <title>Comparative genomics of the apicomplexan parasites Toxoplasma gondii and Neospora caninum: Coccidia differing in host range and transmission strategy.</title>
        <authorList>
            <person name="Reid A.J."/>
            <person name="Vermont S.J."/>
            <person name="Cotton J.A."/>
            <person name="Harris D."/>
            <person name="Hill-Cawthorne G.A."/>
            <person name="Konen-Waisman S."/>
            <person name="Latham S.M."/>
            <person name="Mourier T."/>
            <person name="Norton R."/>
            <person name="Quail M.A."/>
            <person name="Sanders M."/>
            <person name="Shanmugam D."/>
            <person name="Sohal A."/>
            <person name="Wasmuth J.D."/>
            <person name="Brunk B."/>
            <person name="Grigg M.E."/>
            <person name="Howard J.C."/>
            <person name="Parkinson J."/>
            <person name="Roos D.S."/>
            <person name="Trees A.J."/>
            <person name="Berriman M."/>
            <person name="Pain A."/>
            <person name="Wastling J.M."/>
        </authorList>
    </citation>
    <scope>NUCLEOTIDE SEQUENCE [LARGE SCALE GENOMIC DNA]</scope>
    <source>
        <strain evidence="14">Liverpool</strain>
    </source>
</reference>
<dbReference type="Gene3D" id="1.20.1540.10">
    <property type="entry name" value="Rhomboid-like"/>
    <property type="match status" value="1"/>
</dbReference>
<feature type="compositionally biased region" description="Basic and acidic residues" evidence="11">
    <location>
        <begin position="184"/>
        <end position="194"/>
    </location>
</feature>
<dbReference type="PANTHER" id="PTHR22936:SF69">
    <property type="entry name" value="RHOMBOID-LIKE PROTEIN"/>
    <property type="match status" value="1"/>
</dbReference>
<protein>
    <recommendedName>
        <fullName evidence="10">Rhomboid-like protease</fullName>
        <ecNumber evidence="10">3.4.21.105</ecNumber>
    </recommendedName>
</protein>
<dbReference type="InParanoid" id="F0V7H9"/>
<evidence type="ECO:0000313" key="14">
    <source>
        <dbReference type="Proteomes" id="UP000007494"/>
    </source>
</evidence>
<feature type="compositionally biased region" description="Basic and acidic residues" evidence="11">
    <location>
        <begin position="29"/>
        <end position="51"/>
    </location>
</feature>
<comment type="caution">
    <text evidence="10">Lacks conserved residue(s) required for the propagation of feature annotation.</text>
</comment>
<dbReference type="GO" id="GO:0006508">
    <property type="term" value="P:proteolysis"/>
    <property type="evidence" value="ECO:0007669"/>
    <property type="project" value="UniProtKB-KW"/>
</dbReference>
<feature type="region of interest" description="Disordered" evidence="11">
    <location>
        <begin position="882"/>
        <end position="937"/>
    </location>
</feature>
<evidence type="ECO:0000256" key="10">
    <source>
        <dbReference type="RuleBase" id="RU362115"/>
    </source>
</evidence>